<keyword evidence="2" id="KW-1185">Reference proteome</keyword>
<name>A0ABQ8WQB0_PENCH</name>
<sequence length="74" mass="8342">MDWETYGSDLYLSKTPSEEPPSRHGVPAIAGISNNFVTSWTLSSCRLVLLIYYRTSEHSKVISVGKPADIIWRI</sequence>
<dbReference type="EMBL" id="JAPVEB010000002">
    <property type="protein sequence ID" value="KAJ5274656.1"/>
    <property type="molecule type" value="Genomic_DNA"/>
</dbReference>
<reference evidence="1 2" key="1">
    <citation type="journal article" date="2023" name="IMA Fungus">
        <title>Comparative genomic study of the Penicillium genus elucidates a diverse pangenome and 15 lateral gene transfer events.</title>
        <authorList>
            <person name="Petersen C."/>
            <person name="Sorensen T."/>
            <person name="Nielsen M.R."/>
            <person name="Sondergaard T.E."/>
            <person name="Sorensen J.L."/>
            <person name="Fitzpatrick D.A."/>
            <person name="Frisvad J.C."/>
            <person name="Nielsen K.L."/>
        </authorList>
    </citation>
    <scope>NUCLEOTIDE SEQUENCE [LARGE SCALE GENOMIC DNA]</scope>
    <source>
        <strain evidence="1 2">IBT 3361</strain>
    </source>
</reference>
<gene>
    <name evidence="1" type="ORF">N7505_003201</name>
</gene>
<proteinExistence type="predicted"/>
<evidence type="ECO:0000313" key="2">
    <source>
        <dbReference type="Proteomes" id="UP001220256"/>
    </source>
</evidence>
<comment type="caution">
    <text evidence="1">The sequence shown here is derived from an EMBL/GenBank/DDBJ whole genome shotgun (WGS) entry which is preliminary data.</text>
</comment>
<accession>A0ABQ8WQB0</accession>
<protein>
    <submittedName>
        <fullName evidence="1">Uncharacterized protein</fullName>
    </submittedName>
</protein>
<dbReference type="Proteomes" id="UP001220256">
    <property type="component" value="Unassembled WGS sequence"/>
</dbReference>
<organism evidence="1 2">
    <name type="scientific">Penicillium chrysogenum</name>
    <name type="common">Penicillium notatum</name>
    <dbReference type="NCBI Taxonomy" id="5076"/>
    <lineage>
        <taxon>Eukaryota</taxon>
        <taxon>Fungi</taxon>
        <taxon>Dikarya</taxon>
        <taxon>Ascomycota</taxon>
        <taxon>Pezizomycotina</taxon>
        <taxon>Eurotiomycetes</taxon>
        <taxon>Eurotiomycetidae</taxon>
        <taxon>Eurotiales</taxon>
        <taxon>Aspergillaceae</taxon>
        <taxon>Penicillium</taxon>
        <taxon>Penicillium chrysogenum species complex</taxon>
    </lineage>
</organism>
<evidence type="ECO:0000313" key="1">
    <source>
        <dbReference type="EMBL" id="KAJ5274656.1"/>
    </source>
</evidence>